<keyword evidence="2" id="KW-1185">Reference proteome</keyword>
<name>A0A914YQZ2_9BILA</name>
<accession>A0A914YQZ2</accession>
<evidence type="ECO:0000313" key="3">
    <source>
        <dbReference type="WBParaSite" id="PSU_v2.g2596.t1"/>
    </source>
</evidence>
<evidence type="ECO:0000256" key="1">
    <source>
        <dbReference type="SAM" id="MobiDB-lite"/>
    </source>
</evidence>
<dbReference type="Proteomes" id="UP000887577">
    <property type="component" value="Unplaced"/>
</dbReference>
<feature type="region of interest" description="Disordered" evidence="1">
    <location>
        <begin position="1"/>
        <end position="22"/>
    </location>
</feature>
<sequence length="68" mass="7950">MDLSDLQSTNSTETMPNNIVDNSSVITPSKRDIFLSAYHHQRFTLPNSIMHLYCQRIQKNTYVYLKND</sequence>
<reference evidence="3" key="1">
    <citation type="submission" date="2022-11" db="UniProtKB">
        <authorList>
            <consortium name="WormBaseParasite"/>
        </authorList>
    </citation>
    <scope>IDENTIFICATION</scope>
</reference>
<proteinExistence type="predicted"/>
<evidence type="ECO:0000313" key="2">
    <source>
        <dbReference type="Proteomes" id="UP000887577"/>
    </source>
</evidence>
<protein>
    <submittedName>
        <fullName evidence="3">Uncharacterized protein</fullName>
    </submittedName>
</protein>
<dbReference type="AlphaFoldDB" id="A0A914YQZ2"/>
<organism evidence="2 3">
    <name type="scientific">Panagrolaimus superbus</name>
    <dbReference type="NCBI Taxonomy" id="310955"/>
    <lineage>
        <taxon>Eukaryota</taxon>
        <taxon>Metazoa</taxon>
        <taxon>Ecdysozoa</taxon>
        <taxon>Nematoda</taxon>
        <taxon>Chromadorea</taxon>
        <taxon>Rhabditida</taxon>
        <taxon>Tylenchina</taxon>
        <taxon>Panagrolaimomorpha</taxon>
        <taxon>Panagrolaimoidea</taxon>
        <taxon>Panagrolaimidae</taxon>
        <taxon>Panagrolaimus</taxon>
    </lineage>
</organism>
<dbReference type="WBParaSite" id="PSU_v2.g2596.t1">
    <property type="protein sequence ID" value="PSU_v2.g2596.t1"/>
    <property type="gene ID" value="PSU_v2.g2596"/>
</dbReference>